<comment type="subcellular location">
    <subcellularLocation>
        <location evidence="1">Nucleus</location>
    </subcellularLocation>
</comment>
<evidence type="ECO:0008006" key="8">
    <source>
        <dbReference type="Google" id="ProtNLM"/>
    </source>
</evidence>
<feature type="compositionally biased region" description="Basic and acidic residues" evidence="3">
    <location>
        <begin position="277"/>
        <end position="301"/>
    </location>
</feature>
<feature type="region of interest" description="Disordered" evidence="3">
    <location>
        <begin position="265"/>
        <end position="301"/>
    </location>
</feature>
<dbReference type="SUPFAM" id="SSF50978">
    <property type="entry name" value="WD40 repeat-like"/>
    <property type="match status" value="1"/>
</dbReference>
<dbReference type="Pfam" id="PF23726">
    <property type="entry name" value="Beta-prop_RSE1_2nd"/>
    <property type="match status" value="1"/>
</dbReference>
<evidence type="ECO:0000313" key="7">
    <source>
        <dbReference type="EMBL" id="EGO23614.1"/>
    </source>
</evidence>
<dbReference type="KEGG" id="sla:SERLADRAFT_449959"/>
<dbReference type="Gene3D" id="2.130.10.10">
    <property type="entry name" value="YVTN repeat-like/Quinoprotein amine dehydrogenase"/>
    <property type="match status" value="3"/>
</dbReference>
<feature type="domain" description="RSE1/DDB1/CPSF1 second beta-propeller" evidence="6">
    <location>
        <begin position="502"/>
        <end position="849"/>
    </location>
</feature>
<dbReference type="InterPro" id="IPR058543">
    <property type="entry name" value="Beta-prop_RSE1/DDB1/CPSF1_2nd"/>
</dbReference>
<dbReference type="GeneID" id="18816596"/>
<accession>F8NYE3</accession>
<dbReference type="InterPro" id="IPR018846">
    <property type="entry name" value="Beta-prop_RSE1/DDB1/CPSF1_1st"/>
</dbReference>
<feature type="compositionally biased region" description="Polar residues" evidence="3">
    <location>
        <begin position="408"/>
        <end position="417"/>
    </location>
</feature>
<organism>
    <name type="scientific">Serpula lacrymans var. lacrymans (strain S7.9)</name>
    <name type="common">Dry rot fungus</name>
    <dbReference type="NCBI Taxonomy" id="578457"/>
    <lineage>
        <taxon>Eukaryota</taxon>
        <taxon>Fungi</taxon>
        <taxon>Dikarya</taxon>
        <taxon>Basidiomycota</taxon>
        <taxon>Agaricomycotina</taxon>
        <taxon>Agaricomycetes</taxon>
        <taxon>Agaricomycetidae</taxon>
        <taxon>Boletales</taxon>
        <taxon>Coniophorineae</taxon>
        <taxon>Serpulaceae</taxon>
        <taxon>Serpula</taxon>
    </lineage>
</organism>
<sequence length="1257" mass="138217">MKVVNTFHPSSSVLDSLRCHLTGKTDTDYLVVANLNRIHISSVQPDGLRHECRFEVWGRVGAIKAVPSENKQCMTILVLTDHPDPELIFLSYQASQSGGLDLIYTKHLSLLERGARFAEFFNNVLVDPTGRLAVVSPYTGKLKIVLITPEGTYDTDFDVSIAELNLLALEFISSEPDLYTLAIMHIDHLKRLQLLSRDISLDEYQLSPTPSPALPSTPLSAKSFPIGDKPPSLVYIPPFIDDDEDFIGGMLVIGGTKILFYDTSSRESQGNRKQKQRRMDKGKDSTVKELAKAKQKEDEREWRKKKARASVDWPWSEITAWCAVGDELGRSFLIGDKYGRLAMLSIGINEGTTLTLVALGETSSATTLTYLTSQVLYVGSHFGDSQLLRINTTPVQSLESPTLPVPSDINTTTSSSLAAKGKMEESSDRSGGCIINGRGSFLSVIESYKNIAPIIDAALVDVDNSGQHAVVTCSGGQNTGSISIVRNGADFKAMANMEGIVDVTNIWPLRANYYDTVDTHVAVSTFKATHILSFDGRNVASHVNPVSKGFITTSPTLVIANVLGRPKAPGQATNSYVDSSLVVQITSRGIALLEYAVELGEYARVGDIWTPAKLSSTNGPGWENREIVAASANGSQFVLALNSGRIVLLNLDDRNCFDCLNWRDLDGSSNYPTEISAISCVPLNPSKKFSMYIVVSFWSSNHIEILSANAASHFASICKTPVLPSLPRSLLLFNFTRSDIPKQTEYNQYLIVGLGDGSVVSYEFKKEELHGQKIFSVGNVPVTLHPCDVEGRRTVFACGSRTSILFWDKERLHHSPLMLNEVSAVSRLNTTVFDSSVILATSTGLVIGSVKNLDKLYIRSIPLGYDNPRRILHVPSLRAYAVGCISITPTRIDKAEYTSSSMQLFDHTTFARLGQFRCDPNEEITALGVVSVTLERSIGTYICAGTYKYVDEVEPSQGRLLVFDAEDGSLLREKITMAVSLEVRGCVYAVGSVNGMIIAAINSSVVVYRPEIDASTQLLALHKITEWNHNYLVTNLVCRGDKILVGDAINSISFLRMVESQIQCLARDYGSLWPVCVEMLDQSSIIGANSDYNLFTFALQETELRKSLERDGSYYIGDMVNKFIPGALTAHDVSVDMPLEPKQLFFTSTGCIGVIVDMGDELSLHMTALQRNMSTYLSQTKGVTHTKFRAPKNAYGRSDAEATSFGFLDGDFLEKFMQFLNDPGPLKSIMDGQGEAERLTISVDRIHRVLERLQSMH</sequence>
<dbReference type="InterPro" id="IPR050358">
    <property type="entry name" value="RSE1/DDB1/CFT1"/>
</dbReference>
<proteinExistence type="predicted"/>
<dbReference type="HOGENOM" id="CLU_002893_0_0_1"/>
<dbReference type="GO" id="GO:0005634">
    <property type="term" value="C:nucleus"/>
    <property type="evidence" value="ECO:0007669"/>
    <property type="project" value="UniProtKB-SubCell"/>
</dbReference>
<feature type="domain" description="RSE1/DDB1/CPSF1 first beta-propeller" evidence="5">
    <location>
        <begin position="15"/>
        <end position="394"/>
    </location>
</feature>
<evidence type="ECO:0000256" key="2">
    <source>
        <dbReference type="ARBA" id="ARBA00023242"/>
    </source>
</evidence>
<dbReference type="Pfam" id="PF10433">
    <property type="entry name" value="Beta-prop_RSE1_1st"/>
    <property type="match status" value="1"/>
</dbReference>
<dbReference type="Gene3D" id="1.10.150.910">
    <property type="match status" value="1"/>
</dbReference>
<protein>
    <recommendedName>
        <fullName evidence="8">DNA damage-binding protein 1</fullName>
    </recommendedName>
</protein>
<dbReference type="PANTHER" id="PTHR10644">
    <property type="entry name" value="DNA REPAIR/RNA PROCESSING CPSF FAMILY"/>
    <property type="match status" value="1"/>
</dbReference>
<evidence type="ECO:0000256" key="1">
    <source>
        <dbReference type="ARBA" id="ARBA00004123"/>
    </source>
</evidence>
<evidence type="ECO:0000259" key="6">
    <source>
        <dbReference type="Pfam" id="PF23726"/>
    </source>
</evidence>
<name>F8NYE3_SERL9</name>
<reference evidence="7" key="1">
    <citation type="submission" date="2011-04" db="EMBL/GenBank/DDBJ databases">
        <title>Evolution of plant cell wall degrading machinery underlies the functional diversity of forest fungi.</title>
        <authorList>
            <consortium name="US DOE Joint Genome Institute (JGI-PGF)"/>
            <person name="Eastwood D.C."/>
            <person name="Floudas D."/>
            <person name="Binder M."/>
            <person name="Majcherczyk A."/>
            <person name="Schneider P."/>
            <person name="Aerts A."/>
            <person name="Asiegbu F.O."/>
            <person name="Baker S.E."/>
            <person name="Barry K."/>
            <person name="Bendiksby M."/>
            <person name="Blumentritt M."/>
            <person name="Coutinho P.M."/>
            <person name="Cullen D."/>
            <person name="Cullen D."/>
            <person name="Gathman A."/>
            <person name="Goodell B."/>
            <person name="Henrissat B."/>
            <person name="Ihrmark K."/>
            <person name="Kauserud H."/>
            <person name="Kohler A."/>
            <person name="LaButti K."/>
            <person name="Lapidus A."/>
            <person name="Lavin J.L."/>
            <person name="Lee Y.-H."/>
            <person name="Lindquist E."/>
            <person name="Lilly W."/>
            <person name="Lucas S."/>
            <person name="Morin E."/>
            <person name="Murat C."/>
            <person name="Oguiza J.A."/>
            <person name="Park J."/>
            <person name="Pisabarro A.G."/>
            <person name="Riley R."/>
            <person name="Rosling A."/>
            <person name="Salamov A."/>
            <person name="Schmidt O."/>
            <person name="Schmutz J."/>
            <person name="Skrede I."/>
            <person name="Stenlid J."/>
            <person name="Wiebenga A."/>
            <person name="Xie X."/>
            <person name="Kues U."/>
            <person name="Hibbett D.S."/>
            <person name="Hoffmeister D."/>
            <person name="Hogberg N."/>
            <person name="Martin F."/>
            <person name="Grigoriev I.V."/>
            <person name="Watkinson S.C."/>
        </authorList>
    </citation>
    <scope>NUCLEOTIDE SEQUENCE</scope>
    <source>
        <strain evidence="7">S7.9</strain>
    </source>
</reference>
<evidence type="ECO:0000259" key="5">
    <source>
        <dbReference type="Pfam" id="PF10433"/>
    </source>
</evidence>
<dbReference type="EMBL" id="GL945435">
    <property type="protein sequence ID" value="EGO23614.1"/>
    <property type="molecule type" value="Genomic_DNA"/>
</dbReference>
<dbReference type="AlphaFoldDB" id="F8NYE3"/>
<dbReference type="InterPro" id="IPR004871">
    <property type="entry name" value="RSE1/DDB1/CPSF1_C"/>
</dbReference>
<gene>
    <name evidence="7" type="ORF">SERLADRAFT_449959</name>
</gene>
<dbReference type="RefSeq" id="XP_007319376.1">
    <property type="nucleotide sequence ID" value="XM_007319314.1"/>
</dbReference>
<evidence type="ECO:0000259" key="4">
    <source>
        <dbReference type="Pfam" id="PF03178"/>
    </source>
</evidence>
<dbReference type="InterPro" id="IPR015943">
    <property type="entry name" value="WD40/YVTN_repeat-like_dom_sf"/>
</dbReference>
<dbReference type="InterPro" id="IPR036322">
    <property type="entry name" value="WD40_repeat_dom_sf"/>
</dbReference>
<keyword evidence="2" id="KW-0539">Nucleus</keyword>
<dbReference type="Proteomes" id="UP000008064">
    <property type="component" value="Unassembled WGS sequence"/>
</dbReference>
<evidence type="ECO:0000256" key="3">
    <source>
        <dbReference type="SAM" id="MobiDB-lite"/>
    </source>
</evidence>
<dbReference type="Pfam" id="PF03178">
    <property type="entry name" value="CPSF_A"/>
    <property type="match status" value="1"/>
</dbReference>
<dbReference type="OrthoDB" id="433457at2759"/>
<feature type="region of interest" description="Disordered" evidence="3">
    <location>
        <begin position="399"/>
        <end position="422"/>
    </location>
</feature>
<feature type="domain" description="RSE1/DDB1/CPSF1 C-terminal" evidence="4">
    <location>
        <begin position="900"/>
        <end position="1217"/>
    </location>
</feature>
<dbReference type="GO" id="GO:0003676">
    <property type="term" value="F:nucleic acid binding"/>
    <property type="evidence" value="ECO:0007669"/>
    <property type="project" value="InterPro"/>
</dbReference>